<organism evidence="2 3">
    <name type="scientific">Guptibacillus hwajinpoensis</name>
    <dbReference type="NCBI Taxonomy" id="208199"/>
    <lineage>
        <taxon>Bacteria</taxon>
        <taxon>Bacillati</taxon>
        <taxon>Bacillota</taxon>
        <taxon>Bacilli</taxon>
        <taxon>Bacillales</taxon>
        <taxon>Guptibacillaceae</taxon>
        <taxon>Guptibacillus</taxon>
    </lineage>
</organism>
<evidence type="ECO:0000259" key="1">
    <source>
        <dbReference type="PROSITE" id="PS51340"/>
    </source>
</evidence>
<name>A0A845F1Y7_9BACL</name>
<gene>
    <name evidence="2" type="ORF">GLW07_15745</name>
</gene>
<dbReference type="AlphaFoldDB" id="A0A845F1Y7"/>
<dbReference type="InterPro" id="IPR011037">
    <property type="entry name" value="Pyrv_Knase-like_insert_dom_sf"/>
</dbReference>
<evidence type="ECO:0000313" key="3">
    <source>
        <dbReference type="Proteomes" id="UP000447833"/>
    </source>
</evidence>
<dbReference type="PROSITE" id="PS51340">
    <property type="entry name" value="MOSC"/>
    <property type="match status" value="1"/>
</dbReference>
<dbReference type="GO" id="GO:0030170">
    <property type="term" value="F:pyridoxal phosphate binding"/>
    <property type="evidence" value="ECO:0007669"/>
    <property type="project" value="InterPro"/>
</dbReference>
<dbReference type="SUPFAM" id="SSF50800">
    <property type="entry name" value="PK beta-barrel domain-like"/>
    <property type="match status" value="1"/>
</dbReference>
<dbReference type="GO" id="GO:0030151">
    <property type="term" value="F:molybdenum ion binding"/>
    <property type="evidence" value="ECO:0007669"/>
    <property type="project" value="InterPro"/>
</dbReference>
<dbReference type="InterPro" id="IPR005303">
    <property type="entry name" value="MOCOS_middle"/>
</dbReference>
<proteinExistence type="predicted"/>
<dbReference type="Pfam" id="PF03476">
    <property type="entry name" value="MOSC_N"/>
    <property type="match status" value="1"/>
</dbReference>
<accession>A0A845F1Y7</accession>
<protein>
    <submittedName>
        <fullName evidence="2">MOSC domain-containing protein</fullName>
    </submittedName>
</protein>
<dbReference type="EMBL" id="WMEY01000005">
    <property type="protein sequence ID" value="MYL64811.1"/>
    <property type="molecule type" value="Genomic_DNA"/>
</dbReference>
<dbReference type="Proteomes" id="UP000447833">
    <property type="component" value="Unassembled WGS sequence"/>
</dbReference>
<comment type="caution">
    <text evidence="2">The sequence shown here is derived from an EMBL/GenBank/DDBJ whole genome shotgun (WGS) entry which is preliminary data.</text>
</comment>
<dbReference type="GO" id="GO:0003824">
    <property type="term" value="F:catalytic activity"/>
    <property type="evidence" value="ECO:0007669"/>
    <property type="project" value="InterPro"/>
</dbReference>
<sequence length="244" mass="28141">MQIGTLSEIMRHPVKSMTGEAVTETMVMNYGLYGDRSHVILDEKESFLTITQFPSLVRYQASFSAHESLDGYPEPVIVTPEGEAFKWSDSTWLTELEAKTSKQLTKKVYHPEHVPIGPIEEEHLLILTDASLQALEESWGKQTDQRRFRPNLKLNLFEKRPFVEQAWEGKYLRIGEDVLIQFVKPCERCMIITVDPKTGEKQPELLKKIAQEHENFFGMYARVIQAGNISTNDKVWLLDKVEKK</sequence>
<reference evidence="2 3" key="1">
    <citation type="submission" date="2019-11" db="EMBL/GenBank/DDBJ databases">
        <title>Genome sequences of 17 halophilic strains isolated from different environments.</title>
        <authorList>
            <person name="Furrow R.E."/>
        </authorList>
    </citation>
    <scope>NUCLEOTIDE SEQUENCE [LARGE SCALE GENOMIC DNA]</scope>
    <source>
        <strain evidence="2 3">22506_14_FS</strain>
    </source>
</reference>
<evidence type="ECO:0000313" key="2">
    <source>
        <dbReference type="EMBL" id="MYL64811.1"/>
    </source>
</evidence>
<dbReference type="Pfam" id="PF03473">
    <property type="entry name" value="MOSC"/>
    <property type="match status" value="1"/>
</dbReference>
<feature type="domain" description="MOSC" evidence="1">
    <location>
        <begin position="91"/>
        <end position="238"/>
    </location>
</feature>
<dbReference type="InterPro" id="IPR005302">
    <property type="entry name" value="MoCF_Sase_C"/>
</dbReference>
<dbReference type="Gene3D" id="2.40.33.20">
    <property type="entry name" value="PK beta-barrel domain-like"/>
    <property type="match status" value="1"/>
</dbReference>